<evidence type="ECO:0000313" key="5">
    <source>
        <dbReference type="Proteomes" id="UP000324170"/>
    </source>
</evidence>
<accession>A0A068R051</accession>
<feature type="domain" description="FAD-dependent urate hydroxylase HpyO/Asp monooxygenase CreE-like FAD/NAD(P)-binding" evidence="1">
    <location>
        <begin position="4"/>
        <end position="96"/>
    </location>
</feature>
<dbReference type="Pfam" id="PF13454">
    <property type="entry name" value="NAD_binding_9"/>
    <property type="match status" value="1"/>
</dbReference>
<organism evidence="2 4">
    <name type="scientific">Xenorhabdus doucetiae</name>
    <dbReference type="NCBI Taxonomy" id="351671"/>
    <lineage>
        <taxon>Bacteria</taxon>
        <taxon>Pseudomonadati</taxon>
        <taxon>Pseudomonadota</taxon>
        <taxon>Gammaproteobacteria</taxon>
        <taxon>Enterobacterales</taxon>
        <taxon>Morganellaceae</taxon>
        <taxon>Xenorhabdus</taxon>
    </lineage>
</organism>
<reference evidence="2 4" key="1">
    <citation type="submission" date="2013-07" db="EMBL/GenBank/DDBJ databases">
        <authorList>
            <person name="Genoscope - CEA"/>
        </authorList>
    </citation>
    <scope>NUCLEOTIDE SEQUENCE [LARGE SCALE GENOMIC DNA]</scope>
    <source>
        <strain evidence="2">FRM16</strain>
        <strain evidence="4">FRM16 / DSM 17909</strain>
    </source>
</reference>
<sequence>MNIAIIGDGAATVLMLSNLSQNREFKKIKKISLYTSAHVVGPGMAYQWDIVSPLMNIPNYSVTVDPINSSSYVHWLNDNHYGMQSKPLEYSSRRIFETI</sequence>
<protein>
    <submittedName>
        <fullName evidence="3">FAD-NAD(P)-binding protein</fullName>
    </submittedName>
</protein>
<gene>
    <name evidence="3" type="ORF">LY16_02166</name>
    <name evidence="2" type="ORF">XDD1_3785</name>
</gene>
<evidence type="ECO:0000313" key="3">
    <source>
        <dbReference type="EMBL" id="TYP04724.1"/>
    </source>
</evidence>
<dbReference type="EMBL" id="VNHN01000033">
    <property type="protein sequence ID" value="TYP04724.1"/>
    <property type="molecule type" value="Genomic_DNA"/>
</dbReference>
<dbReference type="HOGENOM" id="CLU_2319427_0_0_6"/>
<keyword evidence="5" id="KW-1185">Reference proteome</keyword>
<dbReference type="RefSeq" id="WP_071827291.1">
    <property type="nucleotide sequence ID" value="NZ_CAWMED010000001.1"/>
</dbReference>
<name>A0A068R051_9GAMM</name>
<dbReference type="InterPro" id="IPR038732">
    <property type="entry name" value="HpyO/CreE_NAD-binding"/>
</dbReference>
<dbReference type="STRING" id="351671.XDD1_3785"/>
<dbReference type="AlphaFoldDB" id="A0A068R051"/>
<proteinExistence type="predicted"/>
<evidence type="ECO:0000313" key="4">
    <source>
        <dbReference type="Proteomes" id="UP000032721"/>
    </source>
</evidence>
<evidence type="ECO:0000313" key="2">
    <source>
        <dbReference type="EMBL" id="CDG19470.1"/>
    </source>
</evidence>
<dbReference type="EMBL" id="FO704550">
    <property type="protein sequence ID" value="CDG19470.1"/>
    <property type="molecule type" value="Genomic_DNA"/>
</dbReference>
<dbReference type="Proteomes" id="UP000032721">
    <property type="component" value="Chromosome"/>
</dbReference>
<evidence type="ECO:0000259" key="1">
    <source>
        <dbReference type="Pfam" id="PF13454"/>
    </source>
</evidence>
<dbReference type="KEGG" id="xdo:XDD1_3785"/>
<reference evidence="3 5" key="2">
    <citation type="submission" date="2019-07" db="EMBL/GenBank/DDBJ databases">
        <title>Genomic Encyclopedia of Type Strains, Phase I: the one thousand microbial genomes (KMG-I) project.</title>
        <authorList>
            <person name="Kyrpides N."/>
        </authorList>
    </citation>
    <scope>NUCLEOTIDE SEQUENCE [LARGE SCALE GENOMIC DNA]</scope>
    <source>
        <strain evidence="3 5">DSM 17909</strain>
    </source>
</reference>
<dbReference type="Proteomes" id="UP000324170">
    <property type="component" value="Unassembled WGS sequence"/>
</dbReference>